<evidence type="ECO:0000313" key="1">
    <source>
        <dbReference type="EMBL" id="MBB4764111.1"/>
    </source>
</evidence>
<dbReference type="RefSeq" id="WP_184995335.1">
    <property type="nucleotide sequence ID" value="NZ_BOMK01000066.1"/>
</dbReference>
<name>A0A7W7I0D7_9ACTN</name>
<accession>A0A7W7I0D7</accession>
<evidence type="ECO:0000313" key="2">
    <source>
        <dbReference type="Proteomes" id="UP000578112"/>
    </source>
</evidence>
<organism evidence="1 2">
    <name type="scientific">Actinoplanes digitatis</name>
    <dbReference type="NCBI Taxonomy" id="1868"/>
    <lineage>
        <taxon>Bacteria</taxon>
        <taxon>Bacillati</taxon>
        <taxon>Actinomycetota</taxon>
        <taxon>Actinomycetes</taxon>
        <taxon>Micromonosporales</taxon>
        <taxon>Micromonosporaceae</taxon>
        <taxon>Actinoplanes</taxon>
    </lineage>
</organism>
<dbReference type="AlphaFoldDB" id="A0A7W7I0D7"/>
<proteinExistence type="predicted"/>
<dbReference type="EMBL" id="JACHNH010000001">
    <property type="protein sequence ID" value="MBB4764111.1"/>
    <property type="molecule type" value="Genomic_DNA"/>
</dbReference>
<gene>
    <name evidence="1" type="ORF">BJ971_004667</name>
</gene>
<dbReference type="Proteomes" id="UP000578112">
    <property type="component" value="Unassembled WGS sequence"/>
</dbReference>
<reference evidence="1 2" key="1">
    <citation type="submission" date="2020-08" db="EMBL/GenBank/DDBJ databases">
        <title>Sequencing the genomes of 1000 actinobacteria strains.</title>
        <authorList>
            <person name="Klenk H.-P."/>
        </authorList>
    </citation>
    <scope>NUCLEOTIDE SEQUENCE [LARGE SCALE GENOMIC DNA]</scope>
    <source>
        <strain evidence="1 2">DSM 43149</strain>
    </source>
</reference>
<comment type="caution">
    <text evidence="1">The sequence shown here is derived from an EMBL/GenBank/DDBJ whole genome shotgun (WGS) entry which is preliminary data.</text>
</comment>
<sequence>MAQDDTVVIVSTLPLRVSGGPAEIRRWGPVVAMSPAAPARGGWTGREVRGFGVLCVMAASLVSCFGARWWPALALPGLALIGLSPFAGTERRRGSVVRPDDTRPAAAHRVLVTADGRAALAGVVAVAERSCAAWPALGTMLDLPSAEHALAQSIFNLAGLIERRERLRKAQDDLRAQTCAGLPESNPAVRSLGIQQDRIDRALSELDAEIARRTTALENVASVSEDFVCEEALRRATRDAERVLAEFADEDPPSRPGPSERLAEEIEVVLAAYRELMDLSDGPA</sequence>
<protein>
    <submittedName>
        <fullName evidence="1">Uncharacterized protein</fullName>
    </submittedName>
</protein>
<keyword evidence="2" id="KW-1185">Reference proteome</keyword>